<dbReference type="OrthoDB" id="9798835at2"/>
<dbReference type="eggNOG" id="COG0640">
    <property type="taxonomic scope" value="Bacteria"/>
</dbReference>
<dbReference type="CDD" id="cd00090">
    <property type="entry name" value="HTH_ARSR"/>
    <property type="match status" value="1"/>
</dbReference>
<protein>
    <submittedName>
        <fullName evidence="5">Putative transcriptional regulator</fullName>
    </submittedName>
</protein>
<proteinExistence type="predicted"/>
<reference evidence="5 6" key="1">
    <citation type="submission" date="2011-11" db="EMBL/GenBank/DDBJ databases">
        <title>Complete sequence of Spirochaeta sp. grapes.</title>
        <authorList>
            <consortium name="US DOE Joint Genome Institute"/>
            <person name="Lucas S."/>
            <person name="Han J."/>
            <person name="Lapidus A."/>
            <person name="Cheng J.-F."/>
            <person name="Goodwin L."/>
            <person name="Pitluck S."/>
            <person name="Peters L."/>
            <person name="Ovchinnikova G."/>
            <person name="Munk A.C."/>
            <person name="Detter J.C."/>
            <person name="Han C."/>
            <person name="Tapia R."/>
            <person name="Land M."/>
            <person name="Hauser L."/>
            <person name="Kyrpides N."/>
            <person name="Ivanova N."/>
            <person name="Pagani I."/>
            <person name="Ritalahtilisa K."/>
            <person name="Loeffler F."/>
            <person name="Woyke T."/>
        </authorList>
    </citation>
    <scope>NUCLEOTIDE SEQUENCE [LARGE SCALE GENOMIC DNA]</scope>
    <source>
        <strain evidence="6">ATCC BAA-1885 / DSM 22778 / Grapes</strain>
    </source>
</reference>
<keyword evidence="6" id="KW-1185">Reference proteome</keyword>
<keyword evidence="1" id="KW-0805">Transcription regulation</keyword>
<evidence type="ECO:0000256" key="1">
    <source>
        <dbReference type="ARBA" id="ARBA00023015"/>
    </source>
</evidence>
<dbReference type="Pfam" id="PF01022">
    <property type="entry name" value="HTH_5"/>
    <property type="match status" value="1"/>
</dbReference>
<evidence type="ECO:0000313" key="6">
    <source>
        <dbReference type="Proteomes" id="UP000005632"/>
    </source>
</evidence>
<sequence>MQPGYASYIPLFKALSDETRLQIVDMLSCGPLCACDILESFSITQPTLSYHMNLLTSCKLVKSERKGTWMTYSLNSEMFENLEAFLKLIWKDKENCICKELGTNTANSCKNPCVKE</sequence>
<dbReference type="Proteomes" id="UP000005632">
    <property type="component" value="Chromosome"/>
</dbReference>
<evidence type="ECO:0000313" key="5">
    <source>
        <dbReference type="EMBL" id="AEV28656.1"/>
    </source>
</evidence>
<accession>G8QQ79</accession>
<dbReference type="AlphaFoldDB" id="G8QQ79"/>
<evidence type="ECO:0000256" key="3">
    <source>
        <dbReference type="ARBA" id="ARBA00023163"/>
    </source>
</evidence>
<dbReference type="InterPro" id="IPR011991">
    <property type="entry name" value="ArsR-like_HTH"/>
</dbReference>
<dbReference type="KEGG" id="sgp:SpiGrapes_0828"/>
<evidence type="ECO:0000256" key="2">
    <source>
        <dbReference type="ARBA" id="ARBA00023125"/>
    </source>
</evidence>
<dbReference type="PRINTS" id="PR00778">
    <property type="entry name" value="HTHARSR"/>
</dbReference>
<keyword evidence="3" id="KW-0804">Transcription</keyword>
<dbReference type="HOGENOM" id="CLU_097806_3_5_12"/>
<organism evidence="5 6">
    <name type="scientific">Sphaerochaeta pleomorpha (strain ATCC BAA-1885 / DSM 22778 / Grapes)</name>
    <dbReference type="NCBI Taxonomy" id="158190"/>
    <lineage>
        <taxon>Bacteria</taxon>
        <taxon>Pseudomonadati</taxon>
        <taxon>Spirochaetota</taxon>
        <taxon>Spirochaetia</taxon>
        <taxon>Spirochaetales</taxon>
        <taxon>Sphaerochaetaceae</taxon>
        <taxon>Sphaerochaeta</taxon>
    </lineage>
</organism>
<dbReference type="PROSITE" id="PS50987">
    <property type="entry name" value="HTH_ARSR_2"/>
    <property type="match status" value="1"/>
</dbReference>
<dbReference type="GO" id="GO:0003700">
    <property type="term" value="F:DNA-binding transcription factor activity"/>
    <property type="evidence" value="ECO:0007669"/>
    <property type="project" value="InterPro"/>
</dbReference>
<gene>
    <name evidence="5" type="ordered locus">SpiGrapes_0828</name>
</gene>
<dbReference type="InterPro" id="IPR018334">
    <property type="entry name" value="ArsR_HTH"/>
</dbReference>
<keyword evidence="2" id="KW-0238">DNA-binding</keyword>
<dbReference type="RefSeq" id="WP_014269505.1">
    <property type="nucleotide sequence ID" value="NC_016633.1"/>
</dbReference>
<dbReference type="EMBL" id="CP003155">
    <property type="protein sequence ID" value="AEV28656.1"/>
    <property type="molecule type" value="Genomic_DNA"/>
</dbReference>
<dbReference type="InterPro" id="IPR036390">
    <property type="entry name" value="WH_DNA-bd_sf"/>
</dbReference>
<evidence type="ECO:0000259" key="4">
    <source>
        <dbReference type="PROSITE" id="PS50987"/>
    </source>
</evidence>
<feature type="domain" description="HTH arsR-type" evidence="4">
    <location>
        <begin position="1"/>
        <end position="94"/>
    </location>
</feature>
<dbReference type="PROSITE" id="PS00846">
    <property type="entry name" value="HTH_ARSR_1"/>
    <property type="match status" value="1"/>
</dbReference>
<dbReference type="PANTHER" id="PTHR33154">
    <property type="entry name" value="TRANSCRIPTIONAL REGULATOR, ARSR FAMILY"/>
    <property type="match status" value="1"/>
</dbReference>
<dbReference type="InterPro" id="IPR036388">
    <property type="entry name" value="WH-like_DNA-bd_sf"/>
</dbReference>
<dbReference type="Gene3D" id="1.10.10.10">
    <property type="entry name" value="Winged helix-like DNA-binding domain superfamily/Winged helix DNA-binding domain"/>
    <property type="match status" value="1"/>
</dbReference>
<dbReference type="STRING" id="158190.SpiGrapes_0828"/>
<dbReference type="PANTHER" id="PTHR33154:SF18">
    <property type="entry name" value="ARSENICAL RESISTANCE OPERON REPRESSOR"/>
    <property type="match status" value="1"/>
</dbReference>
<name>G8QQ79_SPHPG</name>
<dbReference type="SUPFAM" id="SSF46785">
    <property type="entry name" value="Winged helix' DNA-binding domain"/>
    <property type="match status" value="1"/>
</dbReference>
<dbReference type="InterPro" id="IPR001845">
    <property type="entry name" value="HTH_ArsR_DNA-bd_dom"/>
</dbReference>
<dbReference type="NCBIfam" id="NF033788">
    <property type="entry name" value="HTH_metalloreg"/>
    <property type="match status" value="1"/>
</dbReference>
<dbReference type="GO" id="GO:0003677">
    <property type="term" value="F:DNA binding"/>
    <property type="evidence" value="ECO:0007669"/>
    <property type="project" value="UniProtKB-KW"/>
</dbReference>
<dbReference type="SMART" id="SM00418">
    <property type="entry name" value="HTH_ARSR"/>
    <property type="match status" value="1"/>
</dbReference>
<dbReference type="InterPro" id="IPR051081">
    <property type="entry name" value="HTH_MetalResp_TranReg"/>
</dbReference>